<keyword evidence="1" id="KW-1133">Transmembrane helix</keyword>
<proteinExistence type="predicted"/>
<dbReference type="GO" id="GO:0071111">
    <property type="term" value="F:cyclic-guanylate-specific phosphodiesterase activity"/>
    <property type="evidence" value="ECO:0007669"/>
    <property type="project" value="InterPro"/>
</dbReference>
<evidence type="ECO:0000259" key="3">
    <source>
        <dbReference type="PROSITE" id="PS50887"/>
    </source>
</evidence>
<dbReference type="InterPro" id="IPR050706">
    <property type="entry name" value="Cyclic-di-GMP_PDE-like"/>
</dbReference>
<feature type="domain" description="EAL" evidence="2">
    <location>
        <begin position="496"/>
        <end position="745"/>
    </location>
</feature>
<dbReference type="Proteomes" id="UP000770889">
    <property type="component" value="Unassembled WGS sequence"/>
</dbReference>
<dbReference type="PROSITE" id="PS50883">
    <property type="entry name" value="EAL"/>
    <property type="match status" value="1"/>
</dbReference>
<evidence type="ECO:0000259" key="2">
    <source>
        <dbReference type="PROSITE" id="PS50883"/>
    </source>
</evidence>
<feature type="transmembrane region" description="Helical" evidence="1">
    <location>
        <begin position="12"/>
        <end position="34"/>
    </location>
</feature>
<dbReference type="PANTHER" id="PTHR33121">
    <property type="entry name" value="CYCLIC DI-GMP PHOSPHODIESTERASE PDEF"/>
    <property type="match status" value="1"/>
</dbReference>
<dbReference type="EMBL" id="JAHHGM010000002">
    <property type="protein sequence ID" value="MBT2988052.1"/>
    <property type="molecule type" value="Genomic_DNA"/>
</dbReference>
<dbReference type="InterPro" id="IPR000160">
    <property type="entry name" value="GGDEF_dom"/>
</dbReference>
<dbReference type="PANTHER" id="PTHR33121:SF70">
    <property type="entry name" value="SIGNALING PROTEIN YKOW"/>
    <property type="match status" value="1"/>
</dbReference>
<dbReference type="Gene3D" id="3.20.20.450">
    <property type="entry name" value="EAL domain"/>
    <property type="match status" value="1"/>
</dbReference>
<dbReference type="CDD" id="cd01948">
    <property type="entry name" value="EAL"/>
    <property type="match status" value="1"/>
</dbReference>
<dbReference type="SMART" id="SM00267">
    <property type="entry name" value="GGDEF"/>
    <property type="match status" value="1"/>
</dbReference>
<comment type="caution">
    <text evidence="4">The sequence shown here is derived from an EMBL/GenBank/DDBJ whole genome shotgun (WGS) entry which is preliminary data.</text>
</comment>
<dbReference type="NCBIfam" id="TIGR00254">
    <property type="entry name" value="GGDEF"/>
    <property type="match status" value="1"/>
</dbReference>
<feature type="domain" description="GGDEF" evidence="3">
    <location>
        <begin position="351"/>
        <end position="485"/>
    </location>
</feature>
<dbReference type="InterPro" id="IPR001633">
    <property type="entry name" value="EAL_dom"/>
</dbReference>
<accession>A0A944QSI0</accession>
<name>A0A944QSI0_9GAMM</name>
<reference evidence="4 5" key="1">
    <citation type="submission" date="2021-05" db="EMBL/GenBank/DDBJ databases">
        <title>Genetic and Functional Diversity in Clade A Lucinid endosymbionts from the Bahamas.</title>
        <authorList>
            <person name="Giani N.M."/>
            <person name="Engel A.S."/>
            <person name="Campbell B.J."/>
        </authorList>
    </citation>
    <scope>NUCLEOTIDE SEQUENCE [LARGE SCALE GENOMIC DNA]</scope>
    <source>
        <strain evidence="4">LUC16012Gg_MoonRockCtena</strain>
    </source>
</reference>
<dbReference type="AlphaFoldDB" id="A0A944QSI0"/>
<gene>
    <name evidence="4" type="ORF">KME65_03730</name>
</gene>
<evidence type="ECO:0000313" key="4">
    <source>
        <dbReference type="EMBL" id="MBT2988052.1"/>
    </source>
</evidence>
<evidence type="ECO:0000313" key="5">
    <source>
        <dbReference type="Proteomes" id="UP000770889"/>
    </source>
</evidence>
<keyword evidence="1" id="KW-0472">Membrane</keyword>
<dbReference type="Pfam" id="PF00990">
    <property type="entry name" value="GGDEF"/>
    <property type="match status" value="1"/>
</dbReference>
<evidence type="ECO:0000256" key="1">
    <source>
        <dbReference type="SAM" id="Phobius"/>
    </source>
</evidence>
<protein>
    <submittedName>
        <fullName evidence="4">Bifunctional diguanylate cyclase/phosphodiesterase</fullName>
    </submittedName>
</protein>
<keyword evidence="1" id="KW-0812">Transmembrane</keyword>
<organism evidence="4 5">
    <name type="scientific">Candidatus Thiodiazotropha taylori</name>
    <dbReference type="NCBI Taxonomy" id="2792791"/>
    <lineage>
        <taxon>Bacteria</taxon>
        <taxon>Pseudomonadati</taxon>
        <taxon>Pseudomonadota</taxon>
        <taxon>Gammaproteobacteria</taxon>
        <taxon>Chromatiales</taxon>
        <taxon>Sedimenticolaceae</taxon>
        <taxon>Candidatus Thiodiazotropha</taxon>
    </lineage>
</organism>
<dbReference type="InterPro" id="IPR035919">
    <property type="entry name" value="EAL_sf"/>
</dbReference>
<dbReference type="SUPFAM" id="SSF141868">
    <property type="entry name" value="EAL domain-like"/>
    <property type="match status" value="1"/>
</dbReference>
<dbReference type="SMART" id="SM00052">
    <property type="entry name" value="EAL"/>
    <property type="match status" value="1"/>
</dbReference>
<dbReference type="CDD" id="cd01949">
    <property type="entry name" value="GGDEF"/>
    <property type="match status" value="1"/>
</dbReference>
<dbReference type="InterPro" id="IPR029787">
    <property type="entry name" value="Nucleotide_cyclase"/>
</dbReference>
<dbReference type="Gene3D" id="3.30.70.270">
    <property type="match status" value="1"/>
</dbReference>
<dbReference type="PROSITE" id="PS50887">
    <property type="entry name" value="GGDEF"/>
    <property type="match status" value="1"/>
</dbReference>
<dbReference type="Pfam" id="PF00563">
    <property type="entry name" value="EAL"/>
    <property type="match status" value="1"/>
</dbReference>
<sequence length="751" mass="84630">MAIRPGPLSFSLFTTLFVFLFLVLLFTLGNLTYLQFKKLDDKFREAGELSAAAEIELALTEAIGLSEDKTFRLAAWEEVRQQLDNSTFYSYWYRYRAKNNEFVTAYNLDVAIYDIQGRVLAPIDTSLLPSVIDTQDPGYAIQVRESEPLILVVTPVVDPVSGKTQGYLATLSRLFTIFNSLSHFNYIDRNSIRITIEEADGLTSQALLEHIEYRLTGDPYAEAIKPLIKESLLQLAATALILTLIIFPLAAWLLNRPILQLSKQIDMLQSSPHTPIIQERVKPLFIKELDKIQSSLYAYHNKLSQAHTTLDQKNQELDDLAQHDPLTGVMNRRAFDAYWREVNDVFKHSTNEICLILFDINHFKALNDTYGHHTGDEILIAIAQTINSILHNREQLFRLSGDEFATILIGISPRKAMQIAKQCHLAITNYPFDKLGINEPVRISIGLADTSTDRDENINALQWQADVAIHFAKRPGYSSIVHFKPELAENARGLFSSKTHSAVYEAVTKGTGLVMHYQPIVDLEDGKPQYFEALVRIVHDGQLIMPSHIFPLVEARSLDQDLDFHVIEKTVSDLQEGRIPSNTGVSINISAPTIVENELVNRLAAFKPFMDNYKLLIEVTETALITQLQTARKNLETLRNMGFSIALDDFGSGYSSLRYLGAMPVDVVKFDITLTRLVDDRANNLILNHLAKMITESGHLLVAEGIETAQIAEQITKLGFRYGQGYYYGRPARKIAKSASRQDNANYSAKS</sequence>
<dbReference type="InterPro" id="IPR043128">
    <property type="entry name" value="Rev_trsase/Diguanyl_cyclase"/>
</dbReference>
<feature type="transmembrane region" description="Helical" evidence="1">
    <location>
        <begin position="232"/>
        <end position="254"/>
    </location>
</feature>
<dbReference type="SUPFAM" id="SSF55073">
    <property type="entry name" value="Nucleotide cyclase"/>
    <property type="match status" value="1"/>
</dbReference>